<accession>A0A2N7II46</accession>
<proteinExistence type="predicted"/>
<name>A0A2N7II46_9VIBR</name>
<gene>
    <name evidence="2" type="ORF">BCT74_20570</name>
</gene>
<evidence type="ECO:0000256" key="1">
    <source>
        <dbReference type="SAM" id="MobiDB-lite"/>
    </source>
</evidence>
<dbReference type="AlphaFoldDB" id="A0A2N7II46"/>
<feature type="region of interest" description="Disordered" evidence="1">
    <location>
        <begin position="111"/>
        <end position="133"/>
    </location>
</feature>
<comment type="caution">
    <text evidence="2">The sequence shown here is derived from an EMBL/GenBank/DDBJ whole genome shotgun (WGS) entry which is preliminary data.</text>
</comment>
<protein>
    <submittedName>
        <fullName evidence="2">Uncharacterized protein</fullName>
    </submittedName>
</protein>
<dbReference type="Proteomes" id="UP000235746">
    <property type="component" value="Unassembled WGS sequence"/>
</dbReference>
<sequence>MSKEIGQLRHWEFRKWISEMVNESKSRKSSIEKILDITEVLNIDHVILTDTGISALVSHISNQTNSFSPQSLADALGFPNRENIRKSGSIKADLKVLEDYLLSHNYIAPPKERKQGASGSKSRPENRYSAGNGALEAENAVLKERITELEGQLRSNGKASRFADVIAKHGVVFIEDR</sequence>
<evidence type="ECO:0000313" key="3">
    <source>
        <dbReference type="Proteomes" id="UP000235746"/>
    </source>
</evidence>
<evidence type="ECO:0000313" key="2">
    <source>
        <dbReference type="EMBL" id="PML57230.1"/>
    </source>
</evidence>
<reference evidence="3" key="1">
    <citation type="submission" date="2016-07" db="EMBL/GenBank/DDBJ databases">
        <title>Nontailed viruses are major unrecognized killers of bacteria in the ocean.</title>
        <authorList>
            <person name="Kauffman K."/>
            <person name="Hussain F."/>
            <person name="Yang J."/>
            <person name="Arevalo P."/>
            <person name="Brown J."/>
            <person name="Cutler M."/>
            <person name="Kelly L."/>
            <person name="Polz M.F."/>
        </authorList>
    </citation>
    <scope>NUCLEOTIDE SEQUENCE [LARGE SCALE GENOMIC DNA]</scope>
    <source>
        <strain evidence="3">10N.261.51.B8</strain>
    </source>
</reference>
<dbReference type="RefSeq" id="WP_102578551.1">
    <property type="nucleotide sequence ID" value="NZ_MCYL01000012.1"/>
</dbReference>
<dbReference type="EMBL" id="MCYL01000012">
    <property type="protein sequence ID" value="PML57230.1"/>
    <property type="molecule type" value="Genomic_DNA"/>
</dbReference>
<organism evidence="2 3">
    <name type="scientific">Vibrio lentus</name>
    <dbReference type="NCBI Taxonomy" id="136468"/>
    <lineage>
        <taxon>Bacteria</taxon>
        <taxon>Pseudomonadati</taxon>
        <taxon>Pseudomonadota</taxon>
        <taxon>Gammaproteobacteria</taxon>
        <taxon>Vibrionales</taxon>
        <taxon>Vibrionaceae</taxon>
        <taxon>Vibrio</taxon>
    </lineage>
</organism>